<dbReference type="Proteomes" id="UP001381693">
    <property type="component" value="Unassembled WGS sequence"/>
</dbReference>
<accession>A0AAN8X4E1</accession>
<gene>
    <name evidence="2" type="ORF">SK128_020614</name>
</gene>
<evidence type="ECO:0000313" key="3">
    <source>
        <dbReference type="Proteomes" id="UP001381693"/>
    </source>
</evidence>
<evidence type="ECO:0000256" key="1">
    <source>
        <dbReference type="SAM" id="MobiDB-lite"/>
    </source>
</evidence>
<organism evidence="2 3">
    <name type="scientific">Halocaridina rubra</name>
    <name type="common">Hawaiian red shrimp</name>
    <dbReference type="NCBI Taxonomy" id="373956"/>
    <lineage>
        <taxon>Eukaryota</taxon>
        <taxon>Metazoa</taxon>
        <taxon>Ecdysozoa</taxon>
        <taxon>Arthropoda</taxon>
        <taxon>Crustacea</taxon>
        <taxon>Multicrustacea</taxon>
        <taxon>Malacostraca</taxon>
        <taxon>Eumalacostraca</taxon>
        <taxon>Eucarida</taxon>
        <taxon>Decapoda</taxon>
        <taxon>Pleocyemata</taxon>
        <taxon>Caridea</taxon>
        <taxon>Atyoidea</taxon>
        <taxon>Atyidae</taxon>
        <taxon>Halocaridina</taxon>
    </lineage>
</organism>
<evidence type="ECO:0000313" key="2">
    <source>
        <dbReference type="EMBL" id="KAK7076016.1"/>
    </source>
</evidence>
<dbReference type="EMBL" id="JAXCGZ010009917">
    <property type="protein sequence ID" value="KAK7076016.1"/>
    <property type="molecule type" value="Genomic_DNA"/>
</dbReference>
<proteinExistence type="predicted"/>
<reference evidence="2 3" key="1">
    <citation type="submission" date="2023-11" db="EMBL/GenBank/DDBJ databases">
        <title>Halocaridina rubra genome assembly.</title>
        <authorList>
            <person name="Smith C."/>
        </authorList>
    </citation>
    <scope>NUCLEOTIDE SEQUENCE [LARGE SCALE GENOMIC DNA]</scope>
    <source>
        <strain evidence="2">EP-1</strain>
        <tissue evidence="2">Whole</tissue>
    </source>
</reference>
<feature type="non-terminal residue" evidence="2">
    <location>
        <position position="77"/>
    </location>
</feature>
<keyword evidence="3" id="KW-1185">Reference proteome</keyword>
<comment type="caution">
    <text evidence="2">The sequence shown here is derived from an EMBL/GenBank/DDBJ whole genome shotgun (WGS) entry which is preliminary data.</text>
</comment>
<feature type="non-terminal residue" evidence="2">
    <location>
        <position position="1"/>
    </location>
</feature>
<feature type="region of interest" description="Disordered" evidence="1">
    <location>
        <begin position="39"/>
        <end position="58"/>
    </location>
</feature>
<protein>
    <submittedName>
        <fullName evidence="2">Uncharacterized protein</fullName>
    </submittedName>
</protein>
<sequence>FRPVSGALRQLILEKILLGNEDWMPHSYRPPTMLMISGLSTQQSSTPQKRKERHHIETSATLTPKWNIALGTPRGTL</sequence>
<name>A0AAN8X4E1_HALRR</name>
<dbReference type="AlphaFoldDB" id="A0AAN8X4E1"/>